<dbReference type="KEGG" id="rhi:NGR_c18570"/>
<accession>C3MDV2</accession>
<name>C3MDV2_SINFN</name>
<gene>
    <name evidence="1" type="ordered locus">NGR_c18570</name>
</gene>
<proteinExistence type="predicted"/>
<dbReference type="RefSeq" id="WP_012708385.1">
    <property type="nucleotide sequence ID" value="NC_012587.1"/>
</dbReference>
<evidence type="ECO:0000313" key="2">
    <source>
        <dbReference type="Proteomes" id="UP000001054"/>
    </source>
</evidence>
<reference evidence="1 2" key="1">
    <citation type="journal article" date="2009" name="Appl. Environ. Microbiol.">
        <title>Rhizobium sp. strain NGR234 possesses a remarkable number of secretion systems.</title>
        <authorList>
            <person name="Schmeisser C."/>
            <person name="Liesegang H."/>
            <person name="Krysciak D."/>
            <person name="Bakkou N."/>
            <person name="Le Quere A."/>
            <person name="Wollherr A."/>
            <person name="Heinemeyer I."/>
            <person name="Morgenstern B."/>
            <person name="Pommerening-Roeser A."/>
            <person name="Flores M."/>
            <person name="Palacios R."/>
            <person name="Brenner S."/>
            <person name="Gottschalk G."/>
            <person name="Schmitz R.A."/>
            <person name="Broughton W.J."/>
            <person name="Perret X."/>
            <person name="Strittmatter A.W."/>
            <person name="Streit W.R."/>
        </authorList>
    </citation>
    <scope>NUCLEOTIDE SEQUENCE [LARGE SCALE GENOMIC DNA]</scope>
    <source>
        <strain evidence="2">NBRC 101917 / NGR234</strain>
    </source>
</reference>
<organism evidence="1 2">
    <name type="scientific">Sinorhizobium fredii (strain NBRC 101917 / NGR234)</name>
    <dbReference type="NCBI Taxonomy" id="394"/>
    <lineage>
        <taxon>Bacteria</taxon>
        <taxon>Pseudomonadati</taxon>
        <taxon>Pseudomonadota</taxon>
        <taxon>Alphaproteobacteria</taxon>
        <taxon>Hyphomicrobiales</taxon>
        <taxon>Rhizobiaceae</taxon>
        <taxon>Sinorhizobium/Ensifer group</taxon>
        <taxon>Sinorhizobium</taxon>
    </lineage>
</organism>
<dbReference type="EMBL" id="CP001389">
    <property type="protein sequence ID" value="ACP25621.1"/>
    <property type="molecule type" value="Genomic_DNA"/>
</dbReference>
<dbReference type="HOGENOM" id="CLU_2071226_0_0_5"/>
<protein>
    <submittedName>
        <fullName evidence="1">Uncharacterized protein</fullName>
    </submittedName>
</protein>
<dbReference type="PATRIC" id="fig|394.7.peg.4685"/>
<dbReference type="AlphaFoldDB" id="C3MDV2"/>
<sequence length="118" mass="13227">MTALTLAIDNAAATARRISGTPTIDKSVPMMDAEAVHANIRQADEAGDFVLAMLSRARTLIERIANRRRATKIARNRVETRRQLAKLPAWVRNDVLQAEGDQRTREKLLRRALTDHDA</sequence>
<dbReference type="OrthoDB" id="8283314at2"/>
<evidence type="ECO:0000313" key="1">
    <source>
        <dbReference type="EMBL" id="ACP25621.1"/>
    </source>
</evidence>
<dbReference type="Proteomes" id="UP000001054">
    <property type="component" value="Chromosome"/>
</dbReference>
<keyword evidence="2" id="KW-1185">Reference proteome</keyword>